<evidence type="ECO:0000256" key="5">
    <source>
        <dbReference type="ARBA" id="ARBA00023172"/>
    </source>
</evidence>
<dbReference type="SUPFAM" id="SSF57863">
    <property type="entry name" value="ArfGap/RecO-like zinc finger"/>
    <property type="match status" value="1"/>
</dbReference>
<dbReference type="InterPro" id="IPR012340">
    <property type="entry name" value="NA-bd_OB-fold"/>
</dbReference>
<dbReference type="InterPro" id="IPR037278">
    <property type="entry name" value="ARFGAP/RecO"/>
</dbReference>
<evidence type="ECO:0000256" key="2">
    <source>
        <dbReference type="ARBA" id="ARBA00007452"/>
    </source>
</evidence>
<keyword evidence="6 8" id="KW-0234">DNA repair</keyword>
<dbReference type="PANTHER" id="PTHR33991:SF1">
    <property type="entry name" value="DNA REPAIR PROTEIN RECO"/>
    <property type="match status" value="1"/>
</dbReference>
<dbReference type="Gene3D" id="1.20.1440.120">
    <property type="entry name" value="Recombination protein O, C-terminal domain"/>
    <property type="match status" value="1"/>
</dbReference>
<comment type="function">
    <text evidence="1 8">Involved in DNA repair and RecF pathway recombination.</text>
</comment>
<keyword evidence="5 8" id="KW-0233">DNA recombination</keyword>
<evidence type="ECO:0000313" key="11">
    <source>
        <dbReference type="EMBL" id="GAA4925534.1"/>
    </source>
</evidence>
<evidence type="ECO:0000256" key="1">
    <source>
        <dbReference type="ARBA" id="ARBA00003065"/>
    </source>
</evidence>
<evidence type="ECO:0000256" key="9">
    <source>
        <dbReference type="SAM" id="MobiDB-lite"/>
    </source>
</evidence>
<dbReference type="Proteomes" id="UP001500368">
    <property type="component" value="Unassembled WGS sequence"/>
</dbReference>
<organism evidence="11 12">
    <name type="scientific">Nesterenkonia rhizosphaerae</name>
    <dbReference type="NCBI Taxonomy" id="1348272"/>
    <lineage>
        <taxon>Bacteria</taxon>
        <taxon>Bacillati</taxon>
        <taxon>Actinomycetota</taxon>
        <taxon>Actinomycetes</taxon>
        <taxon>Micrococcales</taxon>
        <taxon>Micrococcaceae</taxon>
        <taxon>Nesterenkonia</taxon>
    </lineage>
</organism>
<gene>
    <name evidence="8 11" type="primary">recO</name>
    <name evidence="11" type="ORF">GCM10025790_23800</name>
</gene>
<dbReference type="Gene3D" id="2.40.50.140">
    <property type="entry name" value="Nucleic acid-binding proteins"/>
    <property type="match status" value="1"/>
</dbReference>
<dbReference type="InterPro" id="IPR022572">
    <property type="entry name" value="DNA_rep/recomb_RecO_N"/>
</dbReference>
<feature type="domain" description="DNA replication/recombination mediator RecO N-terminal" evidence="10">
    <location>
        <begin position="11"/>
        <end position="82"/>
    </location>
</feature>
<sequence>MAGSTFASRSYRDLAIVLRTQKLGEADRIITVLTAFNGLIRGVAKGVRRTTSKFGATLEPFMMADVQFVHGRSLEIITQAQGRAAYGTVIAADYEKYMAASAMAEAAERIAEHDVVLPSGSTAGDPRRGGHRNAGSSGPQFDLLHGALAALARDAHAPDLILSSYLLRSLSAAGWAVTWSACVSCGAPGGHLGFHSGAGGPVCADCRPPGSRTIPAGTAEFLHALQHGAWEHTTGVSADIRHEAVAVASDYAQHHLERRLTSLNTLR</sequence>
<comment type="similarity">
    <text evidence="2 8">Belongs to the RecO family.</text>
</comment>
<accession>A0ABP9G1U1</accession>
<proteinExistence type="inferred from homology"/>
<dbReference type="Pfam" id="PF11967">
    <property type="entry name" value="RecO_N"/>
    <property type="match status" value="1"/>
</dbReference>
<dbReference type="InterPro" id="IPR042242">
    <property type="entry name" value="RecO_C"/>
</dbReference>
<evidence type="ECO:0000259" key="10">
    <source>
        <dbReference type="Pfam" id="PF11967"/>
    </source>
</evidence>
<dbReference type="NCBIfam" id="TIGR00613">
    <property type="entry name" value="reco"/>
    <property type="match status" value="1"/>
</dbReference>
<reference evidence="12" key="1">
    <citation type="journal article" date="2019" name="Int. J. Syst. Evol. Microbiol.">
        <title>The Global Catalogue of Microorganisms (GCM) 10K type strain sequencing project: providing services to taxonomists for standard genome sequencing and annotation.</title>
        <authorList>
            <consortium name="The Broad Institute Genomics Platform"/>
            <consortium name="The Broad Institute Genome Sequencing Center for Infectious Disease"/>
            <person name="Wu L."/>
            <person name="Ma J."/>
        </authorList>
    </citation>
    <scope>NUCLEOTIDE SEQUENCE [LARGE SCALE GENOMIC DNA]</scope>
    <source>
        <strain evidence="12">JCM 19129</strain>
    </source>
</reference>
<dbReference type="PANTHER" id="PTHR33991">
    <property type="entry name" value="DNA REPAIR PROTEIN RECO"/>
    <property type="match status" value="1"/>
</dbReference>
<evidence type="ECO:0000256" key="4">
    <source>
        <dbReference type="ARBA" id="ARBA00022763"/>
    </source>
</evidence>
<dbReference type="HAMAP" id="MF_00201">
    <property type="entry name" value="RecO"/>
    <property type="match status" value="1"/>
</dbReference>
<evidence type="ECO:0000256" key="6">
    <source>
        <dbReference type="ARBA" id="ARBA00023204"/>
    </source>
</evidence>
<comment type="caution">
    <text evidence="11">The sequence shown here is derived from an EMBL/GenBank/DDBJ whole genome shotgun (WGS) entry which is preliminary data.</text>
</comment>
<evidence type="ECO:0000256" key="3">
    <source>
        <dbReference type="ARBA" id="ARBA00021310"/>
    </source>
</evidence>
<evidence type="ECO:0000313" key="12">
    <source>
        <dbReference type="Proteomes" id="UP001500368"/>
    </source>
</evidence>
<evidence type="ECO:0000256" key="7">
    <source>
        <dbReference type="ARBA" id="ARBA00033409"/>
    </source>
</evidence>
<dbReference type="EMBL" id="BAABLW010000007">
    <property type="protein sequence ID" value="GAA4925534.1"/>
    <property type="molecule type" value="Genomic_DNA"/>
</dbReference>
<dbReference type="RefSeq" id="WP_345478223.1">
    <property type="nucleotide sequence ID" value="NZ_BAABLW010000007.1"/>
</dbReference>
<name>A0ABP9G1U1_9MICC</name>
<dbReference type="SUPFAM" id="SSF50249">
    <property type="entry name" value="Nucleic acid-binding proteins"/>
    <property type="match status" value="1"/>
</dbReference>
<evidence type="ECO:0000256" key="8">
    <source>
        <dbReference type="HAMAP-Rule" id="MF_00201"/>
    </source>
</evidence>
<feature type="region of interest" description="Disordered" evidence="9">
    <location>
        <begin position="117"/>
        <end position="136"/>
    </location>
</feature>
<dbReference type="Pfam" id="PF02565">
    <property type="entry name" value="RecO_C"/>
    <property type="match status" value="1"/>
</dbReference>
<protein>
    <recommendedName>
        <fullName evidence="3 8">DNA repair protein RecO</fullName>
    </recommendedName>
    <alternativeName>
        <fullName evidence="7 8">Recombination protein O</fullName>
    </alternativeName>
</protein>
<keyword evidence="12" id="KW-1185">Reference proteome</keyword>
<dbReference type="InterPro" id="IPR003717">
    <property type="entry name" value="RecO"/>
</dbReference>
<keyword evidence="4 8" id="KW-0227">DNA damage</keyword>